<reference evidence="4 5" key="1">
    <citation type="submission" date="2019-11" db="EMBL/GenBank/DDBJ databases">
        <title>Comparative genomics of hydrocarbon-degrading Desulfosarcina strains.</title>
        <authorList>
            <person name="Watanabe M."/>
            <person name="Kojima H."/>
            <person name="Fukui M."/>
        </authorList>
    </citation>
    <scope>NUCLEOTIDE SEQUENCE [LARGE SCALE GENOMIC DNA]</scope>
    <source>
        <strain evidence="4 5">PL12</strain>
    </source>
</reference>
<dbReference type="InterPro" id="IPR050832">
    <property type="entry name" value="Bact_Acetyltransf"/>
</dbReference>
<dbReference type="GO" id="GO:0016747">
    <property type="term" value="F:acyltransferase activity, transferring groups other than amino-acyl groups"/>
    <property type="evidence" value="ECO:0007669"/>
    <property type="project" value="InterPro"/>
</dbReference>
<evidence type="ECO:0000313" key="5">
    <source>
        <dbReference type="Proteomes" id="UP000427906"/>
    </source>
</evidence>
<dbReference type="NCBIfam" id="NF002959">
    <property type="entry name" value="PRK03624.1"/>
    <property type="match status" value="1"/>
</dbReference>
<keyword evidence="5" id="KW-1185">Reference proteome</keyword>
<dbReference type="OrthoDB" id="1821130at2"/>
<keyword evidence="1 4" id="KW-0808">Transferase</keyword>
<dbReference type="PROSITE" id="PS51186">
    <property type="entry name" value="GNAT"/>
    <property type="match status" value="1"/>
</dbReference>
<dbReference type="SUPFAM" id="SSF55729">
    <property type="entry name" value="Acyl-CoA N-acyltransferases (Nat)"/>
    <property type="match status" value="1"/>
</dbReference>
<sequence length="144" mass="16137">MKIRSYHPEDRGAVIRLWRDCGLVVPQNDPGKDIDRKLTVNPEWFLIGERDGRIIATCMAGYDGHRGWINYLAVAPGHRRQGAARRIMQAAEARLGAAGCPKINLQVRVSNRRAMAFYRSIGFTVDEVVSMGKRLEPDHPGKIG</sequence>
<feature type="domain" description="N-acetyltransferase" evidence="3">
    <location>
        <begin position="1"/>
        <end position="140"/>
    </location>
</feature>
<evidence type="ECO:0000313" key="4">
    <source>
        <dbReference type="EMBL" id="BBO68816.1"/>
    </source>
</evidence>
<proteinExistence type="predicted"/>
<dbReference type="CDD" id="cd04301">
    <property type="entry name" value="NAT_SF"/>
    <property type="match status" value="1"/>
</dbReference>
<dbReference type="KEGG" id="dalk:DSCA_27460"/>
<dbReference type="Gene3D" id="3.40.630.30">
    <property type="match status" value="1"/>
</dbReference>
<dbReference type="Pfam" id="PF00583">
    <property type="entry name" value="Acetyltransf_1"/>
    <property type="match status" value="1"/>
</dbReference>
<dbReference type="InterPro" id="IPR016181">
    <property type="entry name" value="Acyl_CoA_acyltransferase"/>
</dbReference>
<evidence type="ECO:0000259" key="3">
    <source>
        <dbReference type="PROSITE" id="PS51186"/>
    </source>
</evidence>
<keyword evidence="2" id="KW-0012">Acyltransferase</keyword>
<dbReference type="EMBL" id="AP021874">
    <property type="protein sequence ID" value="BBO68816.1"/>
    <property type="molecule type" value="Genomic_DNA"/>
</dbReference>
<evidence type="ECO:0000256" key="2">
    <source>
        <dbReference type="ARBA" id="ARBA00023315"/>
    </source>
</evidence>
<dbReference type="RefSeq" id="WP_155316929.1">
    <property type="nucleotide sequence ID" value="NZ_AP021874.1"/>
</dbReference>
<protein>
    <submittedName>
        <fullName evidence="4">GNAT family acetyltransferase</fullName>
    </submittedName>
</protein>
<organism evidence="4 5">
    <name type="scientific">Desulfosarcina alkanivorans</name>
    <dbReference type="NCBI Taxonomy" id="571177"/>
    <lineage>
        <taxon>Bacteria</taxon>
        <taxon>Pseudomonadati</taxon>
        <taxon>Thermodesulfobacteriota</taxon>
        <taxon>Desulfobacteria</taxon>
        <taxon>Desulfobacterales</taxon>
        <taxon>Desulfosarcinaceae</taxon>
        <taxon>Desulfosarcina</taxon>
    </lineage>
</organism>
<gene>
    <name evidence="4" type="primary">ypeA</name>
    <name evidence="4" type="ORF">DSCA_27460</name>
</gene>
<accession>A0A5K7YI51</accession>
<dbReference type="InterPro" id="IPR000182">
    <property type="entry name" value="GNAT_dom"/>
</dbReference>
<name>A0A5K7YI51_9BACT</name>
<dbReference type="PANTHER" id="PTHR43877">
    <property type="entry name" value="AMINOALKYLPHOSPHONATE N-ACETYLTRANSFERASE-RELATED-RELATED"/>
    <property type="match status" value="1"/>
</dbReference>
<dbReference type="Proteomes" id="UP000427906">
    <property type="component" value="Chromosome"/>
</dbReference>
<evidence type="ECO:0000256" key="1">
    <source>
        <dbReference type="ARBA" id="ARBA00022679"/>
    </source>
</evidence>
<dbReference type="AlphaFoldDB" id="A0A5K7YI51"/>